<evidence type="ECO:0000256" key="2">
    <source>
        <dbReference type="SAM" id="SignalP"/>
    </source>
</evidence>
<dbReference type="RefSeq" id="WP_013138513.1">
    <property type="nucleotide sequence ID" value="NC_014168.1"/>
</dbReference>
<feature type="compositionally biased region" description="Pro residues" evidence="1">
    <location>
        <begin position="33"/>
        <end position="42"/>
    </location>
</feature>
<dbReference type="EMBL" id="CP001958">
    <property type="protein sequence ID" value="ADG98060.1"/>
    <property type="molecule type" value="Genomic_DNA"/>
</dbReference>
<dbReference type="STRING" id="640132.Srot_1598"/>
<dbReference type="AlphaFoldDB" id="D6Z7Y0"/>
<keyword evidence="4" id="KW-1185">Reference proteome</keyword>
<dbReference type="Proteomes" id="UP000002247">
    <property type="component" value="Chromosome"/>
</dbReference>
<feature type="chain" id="PRO_5003091419" evidence="2">
    <location>
        <begin position="29"/>
        <end position="165"/>
    </location>
</feature>
<sequence>MAGHNDSWRAAFAVALGAALLGPAPALAEPAPEDPPAPPAPAEPWADSCGLFQEAVTAASGALGPLRALPRDGSWNYDDPDVARAAGLAESSLSSAKGKAAAAAGADGIPPQLRTLLDNYGYGVDYLLRSLAGRKDNAVVQVYLGGYDKAVAEASGFCSPPPPAG</sequence>
<accession>D6Z7Y0</accession>
<dbReference type="KEGG" id="srt:Srot_1598"/>
<keyword evidence="2" id="KW-0732">Signal</keyword>
<evidence type="ECO:0000313" key="3">
    <source>
        <dbReference type="EMBL" id="ADG98060.1"/>
    </source>
</evidence>
<name>D6Z7Y0_SEGRD</name>
<evidence type="ECO:0000313" key="4">
    <source>
        <dbReference type="Proteomes" id="UP000002247"/>
    </source>
</evidence>
<feature type="signal peptide" evidence="2">
    <location>
        <begin position="1"/>
        <end position="28"/>
    </location>
</feature>
<dbReference type="HOGENOM" id="CLU_1609649_0_0_11"/>
<gene>
    <name evidence="3" type="ordered locus">Srot_1598</name>
</gene>
<protein>
    <submittedName>
        <fullName evidence="3">Uncharacterized protein</fullName>
    </submittedName>
</protein>
<organism evidence="3 4">
    <name type="scientific">Segniliparus rotundus (strain ATCC BAA-972 / CDC 1076 / CIP 108378 / DSM 44985 / JCM 13578)</name>
    <dbReference type="NCBI Taxonomy" id="640132"/>
    <lineage>
        <taxon>Bacteria</taxon>
        <taxon>Bacillati</taxon>
        <taxon>Actinomycetota</taxon>
        <taxon>Actinomycetes</taxon>
        <taxon>Mycobacteriales</taxon>
        <taxon>Segniliparaceae</taxon>
        <taxon>Segniliparus</taxon>
    </lineage>
</organism>
<feature type="region of interest" description="Disordered" evidence="1">
    <location>
        <begin position="25"/>
        <end position="46"/>
    </location>
</feature>
<reference evidence="3 4" key="1">
    <citation type="journal article" date="2010" name="Stand. Genomic Sci.">
        <title>Complete genome sequence of Segniliparus rotundus type strain (CDC 1076).</title>
        <authorList>
            <person name="Sikorski J."/>
            <person name="Lapidus A."/>
            <person name="Copeland A."/>
            <person name="Misra M."/>
            <person name="Glavina Del Rio T."/>
            <person name="Nolan M."/>
            <person name="Lucas S."/>
            <person name="Chen F."/>
            <person name="Tice H."/>
            <person name="Cheng J.F."/>
            <person name="Jando M."/>
            <person name="Schneider S."/>
            <person name="Bruce D."/>
            <person name="Goodwin L."/>
            <person name="Pitluck S."/>
            <person name="Liolios K."/>
            <person name="Mikhailova N."/>
            <person name="Pati A."/>
            <person name="Ivanova N."/>
            <person name="Mavromatis K."/>
            <person name="Chen A."/>
            <person name="Palaniappan K."/>
            <person name="Chertkov O."/>
            <person name="Land M."/>
            <person name="Hauser L."/>
            <person name="Chang Y.J."/>
            <person name="Jeffries C.D."/>
            <person name="Brettin T."/>
            <person name="Detter J.C."/>
            <person name="Han C."/>
            <person name="Rohde M."/>
            <person name="Goker M."/>
            <person name="Bristow J."/>
            <person name="Eisen J.A."/>
            <person name="Markowitz V."/>
            <person name="Hugenholtz P."/>
            <person name="Kyrpides N.C."/>
            <person name="Klenk H.P."/>
        </authorList>
    </citation>
    <scope>NUCLEOTIDE SEQUENCE [LARGE SCALE GENOMIC DNA]</scope>
    <source>
        <strain evidence="4">ATCC BAA-972 / CDC 1076 / CIP 108378 / DSM 44985 / JCM 13578</strain>
    </source>
</reference>
<evidence type="ECO:0000256" key="1">
    <source>
        <dbReference type="SAM" id="MobiDB-lite"/>
    </source>
</evidence>
<proteinExistence type="predicted"/>